<dbReference type="PANTHER" id="PTHR11439">
    <property type="entry name" value="GAG-POL-RELATED RETROTRANSPOSON"/>
    <property type="match status" value="1"/>
</dbReference>
<sequence length="723" mass="80779">MAGALPSDTVKNPKLNINFTTLVLSARSYPTEDPQCSPISMVRSTTNMIQIHPKQQSDSHDDKPEENKGEEKNSREDINTSPSTPPDPSVSFIIEKVLKLNSFFESLGWPSLYPKQIYLEKEHTKSVYLRSEEDKRRGVEYVMSKILEFYKECLELGPEYVTRMDDEGEVTQGRVTSSLEVDCKMLLESKLNASNNLLSIKSTFALRTSIPNVRGDFDEVVFVVLSRSIILTTEPIPDVESAFATLSRDESHMNSHSSSKNVKVGPYAFATRPSYPPGVKKVNVNQNNVNNAHIDDNKADHSKSIAHTLTSDQYQRLMSLLSDTGASQHITYCATFLYDIIDVIHLNLIVAHPYGTVEQVKQIGNFKLGNNLIVKDVLVVPGYHVSLLSVHKLSKDNKAVCALAKDNTQHETLVSMYDLDSVDVTGSTLVGRTLGKKMLPELAAGQTVRRTSRKQVLPSRYNDYVLNKNVKYGIDKVTRRSVTGYSVFLGNSLVSWKSKKQDVVSRSSTEADFAIQISANPDMYERSKHFKIDLDFQRKKNAAGFIKPVKIKTKDKIADLFTKGLPVSDHNRPTPPLFQLVLVWIPDNFYGHTNMSNSEPQATILTQAFQTMTAQDPSWNMDTGASSHLADNTAEVLDLQLVLLWRAKTKCACCVGGEIQTTPAFDFICASLESILAIEDTWERERSGFAEEKVWGDIPVVTGFWGGKEDFLGELAVWSPEDV</sequence>
<gene>
    <name evidence="2" type="ORF">Tco_0824070</name>
</gene>
<feature type="compositionally biased region" description="Basic and acidic residues" evidence="1">
    <location>
        <begin position="55"/>
        <end position="78"/>
    </location>
</feature>
<protein>
    <submittedName>
        <fullName evidence="2">Ribonuclease H-like domain-containing protein</fullName>
    </submittedName>
</protein>
<keyword evidence="3" id="KW-1185">Reference proteome</keyword>
<reference evidence="2" key="2">
    <citation type="submission" date="2022-01" db="EMBL/GenBank/DDBJ databases">
        <authorList>
            <person name="Yamashiro T."/>
            <person name="Shiraishi A."/>
            <person name="Satake H."/>
            <person name="Nakayama K."/>
        </authorList>
    </citation>
    <scope>NUCLEOTIDE SEQUENCE</scope>
</reference>
<comment type="caution">
    <text evidence="2">The sequence shown here is derived from an EMBL/GenBank/DDBJ whole genome shotgun (WGS) entry which is preliminary data.</text>
</comment>
<proteinExistence type="predicted"/>
<dbReference type="EMBL" id="BQNB010012383">
    <property type="protein sequence ID" value="GJT02901.1"/>
    <property type="molecule type" value="Genomic_DNA"/>
</dbReference>
<evidence type="ECO:0000313" key="3">
    <source>
        <dbReference type="Proteomes" id="UP001151760"/>
    </source>
</evidence>
<dbReference type="CDD" id="cd09272">
    <property type="entry name" value="RNase_HI_RT_Ty1"/>
    <property type="match status" value="1"/>
</dbReference>
<evidence type="ECO:0000313" key="2">
    <source>
        <dbReference type="EMBL" id="GJT02901.1"/>
    </source>
</evidence>
<name>A0ABQ5AJQ3_9ASTR</name>
<accession>A0ABQ5AJQ3</accession>
<dbReference type="PANTHER" id="PTHR11439:SF470">
    <property type="entry name" value="CYSTEINE-RICH RLK (RECEPTOR-LIKE PROTEIN KINASE) 8"/>
    <property type="match status" value="1"/>
</dbReference>
<feature type="region of interest" description="Disordered" evidence="1">
    <location>
        <begin position="52"/>
        <end position="87"/>
    </location>
</feature>
<organism evidence="2 3">
    <name type="scientific">Tanacetum coccineum</name>
    <dbReference type="NCBI Taxonomy" id="301880"/>
    <lineage>
        <taxon>Eukaryota</taxon>
        <taxon>Viridiplantae</taxon>
        <taxon>Streptophyta</taxon>
        <taxon>Embryophyta</taxon>
        <taxon>Tracheophyta</taxon>
        <taxon>Spermatophyta</taxon>
        <taxon>Magnoliopsida</taxon>
        <taxon>eudicotyledons</taxon>
        <taxon>Gunneridae</taxon>
        <taxon>Pentapetalae</taxon>
        <taxon>asterids</taxon>
        <taxon>campanulids</taxon>
        <taxon>Asterales</taxon>
        <taxon>Asteraceae</taxon>
        <taxon>Asteroideae</taxon>
        <taxon>Anthemideae</taxon>
        <taxon>Anthemidinae</taxon>
        <taxon>Tanacetum</taxon>
    </lineage>
</organism>
<reference evidence="2" key="1">
    <citation type="journal article" date="2022" name="Int. J. Mol. Sci.">
        <title>Draft Genome of Tanacetum Coccineum: Genomic Comparison of Closely Related Tanacetum-Family Plants.</title>
        <authorList>
            <person name="Yamashiro T."/>
            <person name="Shiraishi A."/>
            <person name="Nakayama K."/>
            <person name="Satake H."/>
        </authorList>
    </citation>
    <scope>NUCLEOTIDE SEQUENCE</scope>
</reference>
<dbReference type="Proteomes" id="UP001151760">
    <property type="component" value="Unassembled WGS sequence"/>
</dbReference>
<evidence type="ECO:0000256" key="1">
    <source>
        <dbReference type="SAM" id="MobiDB-lite"/>
    </source>
</evidence>